<reference evidence="1" key="1">
    <citation type="submission" date="2021-10" db="EMBL/GenBank/DDBJ databases">
        <title>Psilocybe cubensis genome.</title>
        <authorList>
            <person name="Mckernan K.J."/>
            <person name="Crawford S."/>
            <person name="Trippe A."/>
            <person name="Kane L.T."/>
            <person name="Mclaughlin S."/>
        </authorList>
    </citation>
    <scope>NUCLEOTIDE SEQUENCE</scope>
    <source>
        <strain evidence="1">MGC-MH-2018</strain>
    </source>
</reference>
<keyword evidence="2" id="KW-1185">Reference proteome</keyword>
<evidence type="ECO:0000313" key="2">
    <source>
        <dbReference type="Proteomes" id="UP000664032"/>
    </source>
</evidence>
<accession>A0ACB8HI47</accession>
<dbReference type="Proteomes" id="UP000664032">
    <property type="component" value="Unassembled WGS sequence"/>
</dbReference>
<dbReference type="EMBL" id="JAFIQS020000001">
    <property type="protein sequence ID" value="KAH9486860.1"/>
    <property type="molecule type" value="Genomic_DNA"/>
</dbReference>
<protein>
    <submittedName>
        <fullName evidence="1">Uncharacterized protein</fullName>
    </submittedName>
</protein>
<proteinExistence type="predicted"/>
<sequence>MPTCTLPFEILLEFVNDTEESSTLHLTRGGDDTFSANATILLQPSESISLVLNAGSIYQYILKQKNRKGHVSVRVWKDVRITATDVFVRKTYNLSPGMPALPSQGITVVCQTG</sequence>
<organism evidence="1 2">
    <name type="scientific">Psilocybe cubensis</name>
    <name type="common">Psychedelic mushroom</name>
    <name type="synonym">Stropharia cubensis</name>
    <dbReference type="NCBI Taxonomy" id="181762"/>
    <lineage>
        <taxon>Eukaryota</taxon>
        <taxon>Fungi</taxon>
        <taxon>Dikarya</taxon>
        <taxon>Basidiomycota</taxon>
        <taxon>Agaricomycotina</taxon>
        <taxon>Agaricomycetes</taxon>
        <taxon>Agaricomycetidae</taxon>
        <taxon>Agaricales</taxon>
        <taxon>Agaricineae</taxon>
        <taxon>Strophariaceae</taxon>
        <taxon>Psilocybe</taxon>
    </lineage>
</organism>
<evidence type="ECO:0000313" key="1">
    <source>
        <dbReference type="EMBL" id="KAH9486860.1"/>
    </source>
</evidence>
<comment type="caution">
    <text evidence="1">The sequence shown here is derived from an EMBL/GenBank/DDBJ whole genome shotgun (WGS) entry which is preliminary data.</text>
</comment>
<name>A0ACB8HI47_PSICU</name>
<gene>
    <name evidence="1" type="ORF">JR316_0000925</name>
</gene>